<dbReference type="Proteomes" id="UP001298424">
    <property type="component" value="Unassembled WGS sequence"/>
</dbReference>
<evidence type="ECO:0000313" key="2">
    <source>
        <dbReference type="EMBL" id="MCG6503658.1"/>
    </source>
</evidence>
<keyword evidence="3" id="KW-1185">Reference proteome</keyword>
<proteinExistence type="predicted"/>
<name>A0ABS9NMU9_9NEIS</name>
<gene>
    <name evidence="2" type="ORF">MB824_03990</name>
</gene>
<evidence type="ECO:0000313" key="3">
    <source>
        <dbReference type="Proteomes" id="UP001298424"/>
    </source>
</evidence>
<sequence length="91" mass="10446">MLTKEQVLQSIAVADTLDGDEIIWFEGRYYVLPREEEKIYDLGATLGEAITWLFESGVLGNFEDEDEDENEDGGEIKFKPYDPSQYSDNED</sequence>
<comment type="caution">
    <text evidence="2">The sequence shown here is derived from an EMBL/GenBank/DDBJ whole genome shotgun (WGS) entry which is preliminary data.</text>
</comment>
<evidence type="ECO:0000256" key="1">
    <source>
        <dbReference type="SAM" id="MobiDB-lite"/>
    </source>
</evidence>
<feature type="region of interest" description="Disordered" evidence="1">
    <location>
        <begin position="61"/>
        <end position="91"/>
    </location>
</feature>
<dbReference type="RefSeq" id="WP_238746175.1">
    <property type="nucleotide sequence ID" value="NZ_JAKOOW010000017.1"/>
</dbReference>
<reference evidence="2 3" key="1">
    <citation type="submission" date="2022-02" db="EMBL/GenBank/DDBJ databases">
        <title>Genome sequence data of Kingella unionensis sp. nov. strain CICC 24913 (CCUG 75125).</title>
        <authorList>
            <person name="Xiao M."/>
        </authorList>
    </citation>
    <scope>NUCLEOTIDE SEQUENCE [LARGE SCALE GENOMIC DNA]</scope>
    <source>
        <strain evidence="2 3">CICC 24913</strain>
    </source>
</reference>
<organism evidence="2 3">
    <name type="scientific">Kingella pumchi</name>
    <dbReference type="NCBI Taxonomy" id="2779506"/>
    <lineage>
        <taxon>Bacteria</taxon>
        <taxon>Pseudomonadati</taxon>
        <taxon>Pseudomonadota</taxon>
        <taxon>Betaproteobacteria</taxon>
        <taxon>Neisseriales</taxon>
        <taxon>Neisseriaceae</taxon>
        <taxon>Kingella</taxon>
    </lineage>
</organism>
<feature type="compositionally biased region" description="Acidic residues" evidence="1">
    <location>
        <begin position="62"/>
        <end position="73"/>
    </location>
</feature>
<accession>A0ABS9NMU9</accession>
<evidence type="ECO:0008006" key="4">
    <source>
        <dbReference type="Google" id="ProtNLM"/>
    </source>
</evidence>
<protein>
    <recommendedName>
        <fullName evidence="4">Phage protein</fullName>
    </recommendedName>
</protein>
<dbReference type="EMBL" id="JAKOOW010000017">
    <property type="protein sequence ID" value="MCG6503658.1"/>
    <property type="molecule type" value="Genomic_DNA"/>
</dbReference>